<evidence type="ECO:0000256" key="1">
    <source>
        <dbReference type="SAM" id="MobiDB-lite"/>
    </source>
</evidence>
<dbReference type="EMBL" id="BDCO01000002">
    <property type="protein sequence ID" value="GAT32336.1"/>
    <property type="molecule type" value="Genomic_DNA"/>
</dbReference>
<dbReference type="OrthoDB" id="200409at2"/>
<reference evidence="3" key="1">
    <citation type="journal article" date="2017" name="Genome Announc.">
        <title>Draft Genome Sequence of Terrimicrobium sacchariphilum NM-5T, a Facultative Anaerobic Soil Bacterium of the Class Spartobacteria.</title>
        <authorList>
            <person name="Qiu Y.L."/>
            <person name="Tourlousse D.M."/>
            <person name="Matsuura N."/>
            <person name="Ohashi A."/>
            <person name="Sekiguchi Y."/>
        </authorList>
    </citation>
    <scope>NUCLEOTIDE SEQUENCE [LARGE SCALE GENOMIC DNA]</scope>
    <source>
        <strain evidence="3">NM-5</strain>
    </source>
</reference>
<name>A0A146G6K5_TERSA</name>
<accession>A0A146G6K5</accession>
<dbReference type="RefSeq" id="WP_075078175.1">
    <property type="nucleotide sequence ID" value="NZ_BDCO01000002.1"/>
</dbReference>
<gene>
    <name evidence="2" type="ORF">TSACC_2734</name>
</gene>
<comment type="caution">
    <text evidence="2">The sequence shown here is derived from an EMBL/GenBank/DDBJ whole genome shotgun (WGS) entry which is preliminary data.</text>
</comment>
<feature type="compositionally biased region" description="Basic and acidic residues" evidence="1">
    <location>
        <begin position="1"/>
        <end position="12"/>
    </location>
</feature>
<dbReference type="STRING" id="690879.TSACC_2734"/>
<feature type="region of interest" description="Disordered" evidence="1">
    <location>
        <begin position="1"/>
        <end position="30"/>
    </location>
</feature>
<sequence length="59" mass="6797">MKRTSVKKEKPTRVGSGNIPPEPAQDPRFGDLTPEWIAWYRATRTPEEFAARYAHRGIK</sequence>
<dbReference type="Proteomes" id="UP000076023">
    <property type="component" value="Unassembled WGS sequence"/>
</dbReference>
<keyword evidence="3" id="KW-1185">Reference proteome</keyword>
<dbReference type="AlphaFoldDB" id="A0A146G6K5"/>
<organism evidence="2 3">
    <name type="scientific">Terrimicrobium sacchariphilum</name>
    <dbReference type="NCBI Taxonomy" id="690879"/>
    <lineage>
        <taxon>Bacteria</taxon>
        <taxon>Pseudomonadati</taxon>
        <taxon>Verrucomicrobiota</taxon>
        <taxon>Terrimicrobiia</taxon>
        <taxon>Terrimicrobiales</taxon>
        <taxon>Terrimicrobiaceae</taxon>
        <taxon>Terrimicrobium</taxon>
    </lineage>
</organism>
<protein>
    <submittedName>
        <fullName evidence="2">Uncharacterized protein</fullName>
    </submittedName>
</protein>
<dbReference type="InParanoid" id="A0A146G6K5"/>
<proteinExistence type="predicted"/>
<evidence type="ECO:0000313" key="3">
    <source>
        <dbReference type="Proteomes" id="UP000076023"/>
    </source>
</evidence>
<evidence type="ECO:0000313" key="2">
    <source>
        <dbReference type="EMBL" id="GAT32336.1"/>
    </source>
</evidence>